<dbReference type="InterPro" id="IPR046554">
    <property type="entry name" value="DUF6708"/>
</dbReference>
<proteinExistence type="predicted"/>
<feature type="domain" description="DUF6708" evidence="3">
    <location>
        <begin position="120"/>
        <end position="242"/>
    </location>
</feature>
<evidence type="ECO:0000259" key="3">
    <source>
        <dbReference type="Pfam" id="PF20455"/>
    </source>
</evidence>
<keyword evidence="2" id="KW-1133">Transmembrane helix</keyword>
<name>A0A317PWI8_9ENTR</name>
<dbReference type="RefSeq" id="WP_245930115.1">
    <property type="nucleotide sequence ID" value="NZ_QGTS01000010.1"/>
</dbReference>
<reference evidence="4 5" key="1">
    <citation type="submission" date="2018-05" db="EMBL/GenBank/DDBJ databases">
        <title>Genomic Encyclopedia of Type Strains, Phase IV (KMG-IV): sequencing the most valuable type-strain genomes for metagenomic binning, comparative biology and taxonomic classification.</title>
        <authorList>
            <person name="Goeker M."/>
        </authorList>
    </citation>
    <scope>NUCLEOTIDE SEQUENCE [LARGE SCALE GENOMIC DNA]</scope>
    <source>
        <strain evidence="4 5">DSM 19579</strain>
    </source>
</reference>
<keyword evidence="2" id="KW-0472">Membrane</keyword>
<dbReference type="AlphaFoldDB" id="A0A317PWI8"/>
<accession>A0A317PWI8</accession>
<evidence type="ECO:0000313" key="4">
    <source>
        <dbReference type="EMBL" id="PWW06655.1"/>
    </source>
</evidence>
<sequence length="272" mass="31773">MSQKSPSRQRRRKAHQQPPGPPPAARPPYTIYDPGFSRLKPQSEYWEEDLPEPGEQPMASPRLIRLSELNDTWMEIPRYEDRISWWGAWVLLPVCFALIWFFLDLMINFSAEPSFGLIIFLAFSFGLYLFRMAVFAPRGKPVRLNRKRQKVYVYEHKRGWPWFPWRTTIKVFDWADVRGELIRRSDIYASGYELSCAVCKPGTYEVVDRFSLNFLAGSIPLKSVWSHCCMYMQGRRVPATPVIRHVPASWTPVNTIRWPEALDRESTTAPGE</sequence>
<feature type="transmembrane region" description="Helical" evidence="2">
    <location>
        <begin position="115"/>
        <end position="136"/>
    </location>
</feature>
<dbReference type="EMBL" id="QGTS01000010">
    <property type="protein sequence ID" value="PWW06655.1"/>
    <property type="molecule type" value="Genomic_DNA"/>
</dbReference>
<feature type="region of interest" description="Disordered" evidence="1">
    <location>
        <begin position="1"/>
        <end position="37"/>
    </location>
</feature>
<dbReference type="Proteomes" id="UP000246744">
    <property type="component" value="Unassembled WGS sequence"/>
</dbReference>
<keyword evidence="2" id="KW-0812">Transmembrane</keyword>
<evidence type="ECO:0000256" key="1">
    <source>
        <dbReference type="SAM" id="MobiDB-lite"/>
    </source>
</evidence>
<feature type="transmembrane region" description="Helical" evidence="2">
    <location>
        <begin position="83"/>
        <end position="103"/>
    </location>
</feature>
<comment type="caution">
    <text evidence="4">The sequence shown here is derived from an EMBL/GenBank/DDBJ whole genome shotgun (WGS) entry which is preliminary data.</text>
</comment>
<protein>
    <recommendedName>
        <fullName evidence="3">DUF6708 domain-containing protein</fullName>
    </recommendedName>
</protein>
<evidence type="ECO:0000256" key="2">
    <source>
        <dbReference type="SAM" id="Phobius"/>
    </source>
</evidence>
<gene>
    <name evidence="4" type="ORF">DES37_11057</name>
</gene>
<keyword evidence="5" id="KW-1185">Reference proteome</keyword>
<organism evidence="4 5">
    <name type="scientific">Mangrovibacter plantisponsor</name>
    <dbReference type="NCBI Taxonomy" id="451513"/>
    <lineage>
        <taxon>Bacteria</taxon>
        <taxon>Pseudomonadati</taxon>
        <taxon>Pseudomonadota</taxon>
        <taxon>Gammaproteobacteria</taxon>
        <taxon>Enterobacterales</taxon>
        <taxon>Enterobacteriaceae</taxon>
        <taxon>Mangrovibacter</taxon>
    </lineage>
</organism>
<dbReference type="Pfam" id="PF20455">
    <property type="entry name" value="DUF6708"/>
    <property type="match status" value="1"/>
</dbReference>
<evidence type="ECO:0000313" key="5">
    <source>
        <dbReference type="Proteomes" id="UP000246744"/>
    </source>
</evidence>